<evidence type="ECO:0000313" key="1">
    <source>
        <dbReference type="EMBL" id="MEU9576324.1"/>
    </source>
</evidence>
<accession>A0ABV3EJE6</accession>
<protein>
    <submittedName>
        <fullName evidence="1">Uncharacterized protein</fullName>
    </submittedName>
</protein>
<reference evidence="1 2" key="1">
    <citation type="submission" date="2024-06" db="EMBL/GenBank/DDBJ databases">
        <title>The Natural Products Discovery Center: Release of the First 8490 Sequenced Strains for Exploring Actinobacteria Biosynthetic Diversity.</title>
        <authorList>
            <person name="Kalkreuter E."/>
            <person name="Kautsar S.A."/>
            <person name="Yang D."/>
            <person name="Bader C.D."/>
            <person name="Teijaro C.N."/>
            <person name="Fluegel L."/>
            <person name="Davis C.M."/>
            <person name="Simpson J.R."/>
            <person name="Lauterbach L."/>
            <person name="Steele A.D."/>
            <person name="Gui C."/>
            <person name="Meng S."/>
            <person name="Li G."/>
            <person name="Viehrig K."/>
            <person name="Ye F."/>
            <person name="Su P."/>
            <person name="Kiefer A.F."/>
            <person name="Nichols A."/>
            <person name="Cepeda A.J."/>
            <person name="Yan W."/>
            <person name="Fan B."/>
            <person name="Jiang Y."/>
            <person name="Adhikari A."/>
            <person name="Zheng C.-J."/>
            <person name="Schuster L."/>
            <person name="Cowan T.M."/>
            <person name="Smanski M.J."/>
            <person name="Chevrette M.G."/>
            <person name="De Carvalho L.P.S."/>
            <person name="Shen B."/>
        </authorList>
    </citation>
    <scope>NUCLEOTIDE SEQUENCE [LARGE SCALE GENOMIC DNA]</scope>
    <source>
        <strain evidence="1 2">NPDC048117</strain>
    </source>
</reference>
<comment type="caution">
    <text evidence="1">The sequence shown here is derived from an EMBL/GenBank/DDBJ whole genome shotgun (WGS) entry which is preliminary data.</text>
</comment>
<keyword evidence="2" id="KW-1185">Reference proteome</keyword>
<dbReference type="Proteomes" id="UP001551584">
    <property type="component" value="Unassembled WGS sequence"/>
</dbReference>
<dbReference type="RefSeq" id="WP_359268472.1">
    <property type="nucleotide sequence ID" value="NZ_JBEZNA010000004.1"/>
</dbReference>
<evidence type="ECO:0000313" key="2">
    <source>
        <dbReference type="Proteomes" id="UP001551584"/>
    </source>
</evidence>
<organism evidence="1 2">
    <name type="scientific">Streptomyces chilikensis</name>
    <dbReference type="NCBI Taxonomy" id="1194079"/>
    <lineage>
        <taxon>Bacteria</taxon>
        <taxon>Bacillati</taxon>
        <taxon>Actinomycetota</taxon>
        <taxon>Actinomycetes</taxon>
        <taxon>Kitasatosporales</taxon>
        <taxon>Streptomycetaceae</taxon>
        <taxon>Streptomyces</taxon>
    </lineage>
</organism>
<dbReference type="EMBL" id="JBEZNA010000004">
    <property type="protein sequence ID" value="MEU9576324.1"/>
    <property type="molecule type" value="Genomic_DNA"/>
</dbReference>
<proteinExistence type="predicted"/>
<sequence>MTTDRDGRAVWSPDVELGDLVVTATPKSSRACTAVVEETAPGRIVLRVWLLPLPDQTATVTAGEGVPVHVTGSHP</sequence>
<gene>
    <name evidence="1" type="ORF">AB0D95_03370</name>
</gene>
<name>A0ABV3EJE6_9ACTN</name>